<dbReference type="eggNOG" id="COG0615">
    <property type="taxonomic scope" value="Bacteria"/>
</dbReference>
<accession>C7MN18</accession>
<dbReference type="NCBIfam" id="TIGR00125">
    <property type="entry name" value="cyt_tran_rel"/>
    <property type="match status" value="1"/>
</dbReference>
<reference evidence="5 6" key="1">
    <citation type="journal article" date="2009" name="Stand. Genomic Sci.">
        <title>Complete genome sequence of Cryptobacterium curtum type strain (12-3).</title>
        <authorList>
            <person name="Mavrommatis K."/>
            <person name="Pukall R."/>
            <person name="Rohde C."/>
            <person name="Chen F."/>
            <person name="Sims D."/>
            <person name="Brettin T."/>
            <person name="Kuske C."/>
            <person name="Detter J.C."/>
            <person name="Han C."/>
            <person name="Lapidus A."/>
            <person name="Copeland A."/>
            <person name="Glavina Del Rio T."/>
            <person name="Nolan M."/>
            <person name="Lucas S."/>
            <person name="Tice H."/>
            <person name="Cheng J.F."/>
            <person name="Bruce D."/>
            <person name="Goodwin L."/>
            <person name="Pitluck S."/>
            <person name="Ovchinnikova G."/>
            <person name="Pati A."/>
            <person name="Ivanova N."/>
            <person name="Chen A."/>
            <person name="Palaniappan K."/>
            <person name="Chain P."/>
            <person name="D'haeseleer P."/>
            <person name="Goker M."/>
            <person name="Bristow J."/>
            <person name="Eisen J.A."/>
            <person name="Markowitz V."/>
            <person name="Hugenholtz P."/>
            <person name="Rohde M."/>
            <person name="Klenk H.P."/>
            <person name="Kyrpides N.C."/>
        </authorList>
    </citation>
    <scope>NUCLEOTIDE SEQUENCE [LARGE SCALE GENOMIC DNA]</scope>
    <source>
        <strain evidence="6">ATCC 700683 / DSM 15641 / 12-3</strain>
    </source>
</reference>
<evidence type="ECO:0000313" key="6">
    <source>
        <dbReference type="Proteomes" id="UP000000954"/>
    </source>
</evidence>
<keyword evidence="6" id="KW-1185">Reference proteome</keyword>
<dbReference type="Pfam" id="PF01408">
    <property type="entry name" value="GFO_IDH_MocA"/>
    <property type="match status" value="1"/>
</dbReference>
<dbReference type="Proteomes" id="UP000000954">
    <property type="component" value="Chromosome"/>
</dbReference>
<feature type="domain" description="Gfo/Idh/MocA-like oxidoreductase N-terminal" evidence="3">
    <location>
        <begin position="137"/>
        <end position="247"/>
    </location>
</feature>
<dbReference type="InterPro" id="IPR004821">
    <property type="entry name" value="Cyt_trans-like"/>
</dbReference>
<dbReference type="RefSeq" id="WP_012802996.1">
    <property type="nucleotide sequence ID" value="NC_013170.1"/>
</dbReference>
<dbReference type="STRING" id="469378.Ccur_05910"/>
<feature type="domain" description="Cytidyltransferase-like" evidence="4">
    <location>
        <begin position="9"/>
        <end position="130"/>
    </location>
</feature>
<dbReference type="PANTHER" id="PTHR43793">
    <property type="entry name" value="FAD SYNTHASE"/>
    <property type="match status" value="1"/>
</dbReference>
<proteinExistence type="predicted"/>
<dbReference type="InterPro" id="IPR014729">
    <property type="entry name" value="Rossmann-like_a/b/a_fold"/>
</dbReference>
<dbReference type="InterPro" id="IPR036291">
    <property type="entry name" value="NAD(P)-bd_dom_sf"/>
</dbReference>
<dbReference type="PANTHER" id="PTHR43793:SF1">
    <property type="entry name" value="FAD SYNTHASE"/>
    <property type="match status" value="1"/>
</dbReference>
<dbReference type="SUPFAM" id="SSF51735">
    <property type="entry name" value="NAD(P)-binding Rossmann-fold domains"/>
    <property type="match status" value="1"/>
</dbReference>
<dbReference type="OrthoDB" id="9815825at2"/>
<dbReference type="EMBL" id="CP001682">
    <property type="protein sequence ID" value="ACU94308.1"/>
    <property type="molecule type" value="Genomic_DNA"/>
</dbReference>
<dbReference type="SUPFAM" id="SSF55347">
    <property type="entry name" value="Glyceraldehyde-3-phosphate dehydrogenase-like, C-terminal domain"/>
    <property type="match status" value="1"/>
</dbReference>
<sequence>MRDGKKVVITYGTYDLLHFGHIALLKRARALGDFLIVGITSDAFDKQRGKFNVSQSLVERIEAVRSTGLADMIVVEEYRGQKIADIQKYHVDVFAIGSDWQGKFDYLEKYCEVVYLERTKGVSSTELREKDADELTIGCIGCDYLSDRFVRESSFVLGAHITAAWDEDEDTRDAFCRHWNLQQVASIDDLLDTVDAVYISLPINERFSTIEQALRAGCHVIAEGPQFLSTAELNHARTLAQEGGLILFDAVKTRYFPAFEHLKLLLESGIIGEVKDIDASFSHVFDELDKANRYEGSFYDMASYILLPAVDFLGPDFLRKDLICRFEGDFCTWTKCNLTYASSTATLRTGRGMKTEGDMTITGTDGFLYIPSPWWLMNYFELRTEDLRATKRFYFEYAGEGQRYELAEFMRIVFDKNRQDSSNEVRAWARMEAVTRLVEAFDCGDIFKLTDSACAFGGGETVVD</sequence>
<evidence type="ECO:0000313" key="5">
    <source>
        <dbReference type="EMBL" id="ACU94308.1"/>
    </source>
</evidence>
<evidence type="ECO:0000259" key="3">
    <source>
        <dbReference type="Pfam" id="PF01408"/>
    </source>
</evidence>
<gene>
    <name evidence="5" type="ordered locus">Ccur_05910</name>
</gene>
<dbReference type="SUPFAM" id="SSF52374">
    <property type="entry name" value="Nucleotidylyl transferase"/>
    <property type="match status" value="1"/>
</dbReference>
<dbReference type="InterPro" id="IPR000683">
    <property type="entry name" value="Gfo/Idh/MocA-like_OxRdtase_N"/>
</dbReference>
<protein>
    <submittedName>
        <fullName evidence="5">Cytidyltransferase-related enzyme</fullName>
    </submittedName>
</protein>
<dbReference type="AlphaFoldDB" id="C7MN18"/>
<keyword evidence="2" id="KW-0548">Nucleotidyltransferase</keyword>
<evidence type="ECO:0000259" key="4">
    <source>
        <dbReference type="Pfam" id="PF01467"/>
    </source>
</evidence>
<evidence type="ECO:0000256" key="1">
    <source>
        <dbReference type="ARBA" id="ARBA00022679"/>
    </source>
</evidence>
<dbReference type="InterPro" id="IPR050385">
    <property type="entry name" value="Archaeal_FAD_synthase"/>
</dbReference>
<evidence type="ECO:0000256" key="2">
    <source>
        <dbReference type="ARBA" id="ARBA00022695"/>
    </source>
</evidence>
<dbReference type="Gene3D" id="3.40.50.620">
    <property type="entry name" value="HUPs"/>
    <property type="match status" value="1"/>
</dbReference>
<dbReference type="Pfam" id="PF01467">
    <property type="entry name" value="CTP_transf_like"/>
    <property type="match status" value="1"/>
</dbReference>
<name>C7MN18_CRYCD</name>
<dbReference type="HOGENOM" id="CLU_023194_7_2_11"/>
<dbReference type="Gene3D" id="3.40.50.720">
    <property type="entry name" value="NAD(P)-binding Rossmann-like Domain"/>
    <property type="match status" value="1"/>
</dbReference>
<keyword evidence="1 5" id="KW-0808">Transferase</keyword>
<dbReference type="GO" id="GO:0016779">
    <property type="term" value="F:nucleotidyltransferase activity"/>
    <property type="evidence" value="ECO:0007669"/>
    <property type="project" value="UniProtKB-KW"/>
</dbReference>
<dbReference type="eggNOG" id="COG0673">
    <property type="taxonomic scope" value="Bacteria"/>
</dbReference>
<dbReference type="GO" id="GO:0000166">
    <property type="term" value="F:nucleotide binding"/>
    <property type="evidence" value="ECO:0007669"/>
    <property type="project" value="InterPro"/>
</dbReference>
<dbReference type="KEGG" id="ccu:Ccur_05910"/>
<organism evidence="5 6">
    <name type="scientific">Cryptobacterium curtum (strain ATCC 700683 / DSM 15641 / CCUG 43107 / 12-3)</name>
    <dbReference type="NCBI Taxonomy" id="469378"/>
    <lineage>
        <taxon>Bacteria</taxon>
        <taxon>Bacillati</taxon>
        <taxon>Actinomycetota</taxon>
        <taxon>Coriobacteriia</taxon>
        <taxon>Eggerthellales</taxon>
        <taxon>Eggerthellaceae</taxon>
        <taxon>Cryptobacterium</taxon>
    </lineage>
</organism>
<dbReference type="Gene3D" id="3.30.360.10">
    <property type="entry name" value="Dihydrodipicolinate Reductase, domain 2"/>
    <property type="match status" value="1"/>
</dbReference>